<keyword evidence="4" id="KW-1185">Reference proteome</keyword>
<dbReference type="CTD" id="20201229"/>
<accession>T1EXC9</accession>
<proteinExistence type="predicted"/>
<gene>
    <name evidence="3" type="primary">20201229</name>
    <name evidence="2" type="ORF">HELRODRAFT_165844</name>
</gene>
<evidence type="ECO:0000313" key="3">
    <source>
        <dbReference type="EnsemblMetazoa" id="HelroP165844"/>
    </source>
</evidence>
<name>T1EXC9_HELRO</name>
<protein>
    <recommendedName>
        <fullName evidence="5">FAD linked oxidase N-terminal domain-containing protein</fullName>
    </recommendedName>
</protein>
<dbReference type="Proteomes" id="UP000015101">
    <property type="component" value="Unassembled WGS sequence"/>
</dbReference>
<organism evidence="3 4">
    <name type="scientific">Helobdella robusta</name>
    <name type="common">Californian leech</name>
    <dbReference type="NCBI Taxonomy" id="6412"/>
    <lineage>
        <taxon>Eukaryota</taxon>
        <taxon>Metazoa</taxon>
        <taxon>Spiralia</taxon>
        <taxon>Lophotrochozoa</taxon>
        <taxon>Annelida</taxon>
        <taxon>Clitellata</taxon>
        <taxon>Hirudinea</taxon>
        <taxon>Rhynchobdellida</taxon>
        <taxon>Glossiphoniidae</taxon>
        <taxon>Helobdella</taxon>
    </lineage>
</organism>
<dbReference type="EMBL" id="KB097700">
    <property type="protein sequence ID" value="ESN91772.1"/>
    <property type="molecule type" value="Genomic_DNA"/>
</dbReference>
<evidence type="ECO:0008006" key="5">
    <source>
        <dbReference type="Google" id="ProtNLM"/>
    </source>
</evidence>
<evidence type="ECO:0000313" key="2">
    <source>
        <dbReference type="EMBL" id="ESN91772.1"/>
    </source>
</evidence>
<dbReference type="KEGG" id="hro:HELRODRAFT_165844"/>
<reference evidence="3" key="3">
    <citation type="submission" date="2015-06" db="UniProtKB">
        <authorList>
            <consortium name="EnsemblMetazoa"/>
        </authorList>
    </citation>
    <scope>IDENTIFICATION</scope>
</reference>
<reference evidence="4" key="1">
    <citation type="submission" date="2012-12" db="EMBL/GenBank/DDBJ databases">
        <authorList>
            <person name="Hellsten U."/>
            <person name="Grimwood J."/>
            <person name="Chapman J.A."/>
            <person name="Shapiro H."/>
            <person name="Aerts A."/>
            <person name="Otillar R.P."/>
            <person name="Terry A.Y."/>
            <person name="Boore J.L."/>
            <person name="Simakov O."/>
            <person name="Marletaz F."/>
            <person name="Cho S.-J."/>
            <person name="Edsinger-Gonzales E."/>
            <person name="Havlak P."/>
            <person name="Kuo D.-H."/>
            <person name="Larsson T."/>
            <person name="Lv J."/>
            <person name="Arendt D."/>
            <person name="Savage R."/>
            <person name="Osoegawa K."/>
            <person name="de Jong P."/>
            <person name="Lindberg D.R."/>
            <person name="Seaver E.C."/>
            <person name="Weisblat D.A."/>
            <person name="Putnam N.H."/>
            <person name="Grigoriev I.V."/>
            <person name="Rokhsar D.S."/>
        </authorList>
    </citation>
    <scope>NUCLEOTIDE SEQUENCE</scope>
</reference>
<evidence type="ECO:0000313" key="4">
    <source>
        <dbReference type="Proteomes" id="UP000015101"/>
    </source>
</evidence>
<dbReference type="AlphaFoldDB" id="T1EXC9"/>
<dbReference type="HOGENOM" id="CLU_1534244_0_0_1"/>
<reference evidence="2 4" key="2">
    <citation type="journal article" date="2013" name="Nature">
        <title>Insights into bilaterian evolution from three spiralian genomes.</title>
        <authorList>
            <person name="Simakov O."/>
            <person name="Marletaz F."/>
            <person name="Cho S.J."/>
            <person name="Edsinger-Gonzales E."/>
            <person name="Havlak P."/>
            <person name="Hellsten U."/>
            <person name="Kuo D.H."/>
            <person name="Larsson T."/>
            <person name="Lv J."/>
            <person name="Arendt D."/>
            <person name="Savage R."/>
            <person name="Osoegawa K."/>
            <person name="de Jong P."/>
            <person name="Grimwood J."/>
            <person name="Chapman J.A."/>
            <person name="Shapiro H."/>
            <person name="Aerts A."/>
            <person name="Otillar R.P."/>
            <person name="Terry A.Y."/>
            <person name="Boore J.L."/>
            <person name="Grigoriev I.V."/>
            <person name="Lindberg D.R."/>
            <person name="Seaver E.C."/>
            <person name="Weisblat D.A."/>
            <person name="Putnam N.H."/>
            <person name="Rokhsar D.S."/>
        </authorList>
    </citation>
    <scope>NUCLEOTIDE SEQUENCE</scope>
</reference>
<dbReference type="RefSeq" id="XP_009030576.1">
    <property type="nucleotide sequence ID" value="XM_009032328.1"/>
</dbReference>
<feature type="signal peptide" evidence="1">
    <location>
        <begin position="1"/>
        <end position="22"/>
    </location>
</feature>
<dbReference type="EnsemblMetazoa" id="HelroT165844">
    <property type="protein sequence ID" value="HelroP165844"/>
    <property type="gene ID" value="HelroG165844"/>
</dbReference>
<keyword evidence="1" id="KW-0732">Signal</keyword>
<dbReference type="InParanoid" id="T1EXC9"/>
<sequence>MPPAIDQCTFFLVLLLVGVSRGIEYSRIKVNHNIEITGQDKNRIVSENITMLIESHARITKHYHLPLDQVSKVFEIVNKFGLSAKVVGNGQLVGGVKKNGFLLSETGGITILPGPVEVNECLFNLSYCTEESLLMEQRYPAINILQHTTAVIPTNKEKRFLCKNVHKNSSENAKN</sequence>
<dbReference type="EMBL" id="AMQM01002189">
    <property type="status" value="NOT_ANNOTATED_CDS"/>
    <property type="molecule type" value="Genomic_DNA"/>
</dbReference>
<evidence type="ECO:0000256" key="1">
    <source>
        <dbReference type="SAM" id="SignalP"/>
    </source>
</evidence>
<dbReference type="GeneID" id="20201229"/>
<feature type="chain" id="PRO_5010980145" description="FAD linked oxidase N-terminal domain-containing protein" evidence="1">
    <location>
        <begin position="23"/>
        <end position="175"/>
    </location>
</feature>